<name>A0A0G4J191_PLABS</name>
<accession>A0A0G4J191</accession>
<protein>
    <submittedName>
        <fullName evidence="1">Uncharacterized protein</fullName>
    </submittedName>
</protein>
<evidence type="ECO:0000313" key="1">
    <source>
        <dbReference type="EMBL" id="CEP01262.1"/>
    </source>
</evidence>
<proteinExistence type="predicted"/>
<dbReference type="AlphaFoldDB" id="A0A0G4J191"/>
<reference evidence="1 2" key="1">
    <citation type="submission" date="2015-02" db="EMBL/GenBank/DDBJ databases">
        <authorList>
            <person name="Chooi Y.-H."/>
        </authorList>
    </citation>
    <scope>NUCLEOTIDE SEQUENCE [LARGE SCALE GENOMIC DNA]</scope>
    <source>
        <strain evidence="1">E3</strain>
    </source>
</reference>
<dbReference type="Proteomes" id="UP000039324">
    <property type="component" value="Unassembled WGS sequence"/>
</dbReference>
<sequence>MIQHANGPAQHVFAEADARGINKKSEGWSRLHNGPACLIVRLGEPRAVADPGNILPRELHRSDALHEGIDLKQQGRCQHTDAVMNVSDIIANPGVDAVVLW</sequence>
<dbReference type="EMBL" id="CDSF01000112">
    <property type="protein sequence ID" value="CEP01262.1"/>
    <property type="molecule type" value="Genomic_DNA"/>
</dbReference>
<keyword evidence="2" id="KW-1185">Reference proteome</keyword>
<gene>
    <name evidence="1" type="ORF">PBRA_001868</name>
</gene>
<organism evidence="1 2">
    <name type="scientific">Plasmodiophora brassicae</name>
    <name type="common">Clubroot disease agent</name>
    <dbReference type="NCBI Taxonomy" id="37360"/>
    <lineage>
        <taxon>Eukaryota</taxon>
        <taxon>Sar</taxon>
        <taxon>Rhizaria</taxon>
        <taxon>Endomyxa</taxon>
        <taxon>Phytomyxea</taxon>
        <taxon>Plasmodiophorida</taxon>
        <taxon>Plasmodiophoridae</taxon>
        <taxon>Plasmodiophora</taxon>
    </lineage>
</organism>
<evidence type="ECO:0000313" key="2">
    <source>
        <dbReference type="Proteomes" id="UP000039324"/>
    </source>
</evidence>